<comment type="similarity">
    <text evidence="4">Belongs to the class I-like SAM-binding methyltransferase superfamily. MenG/UbiE family.</text>
</comment>
<comment type="pathway">
    <text evidence="4">Cofactor biosynthesis; ubiquinone biosynthesis.</text>
</comment>
<accession>F0YAB6</accession>
<dbReference type="AlphaFoldDB" id="F0YAB6"/>
<feature type="binding site" evidence="4">
    <location>
        <position position="117"/>
    </location>
    <ligand>
        <name>S-adenosyl-L-methionine</name>
        <dbReference type="ChEBI" id="CHEBI:59789"/>
    </ligand>
</feature>
<dbReference type="EMBL" id="GL833129">
    <property type="protein sequence ID" value="EGB08031.1"/>
    <property type="molecule type" value="Genomic_DNA"/>
</dbReference>
<feature type="binding site" evidence="4">
    <location>
        <begin position="146"/>
        <end position="147"/>
    </location>
    <ligand>
        <name>S-adenosyl-L-methionine</name>
        <dbReference type="ChEBI" id="CHEBI:59789"/>
    </ligand>
</feature>
<dbReference type="KEGG" id="aaf:AURANDRAFT_59050"/>
<keyword evidence="4" id="KW-0999">Mitochondrion inner membrane</keyword>
<dbReference type="eggNOG" id="KOG1540">
    <property type="taxonomic scope" value="Eukaryota"/>
</dbReference>
<dbReference type="OrthoDB" id="6329284at2759"/>
<comment type="subcellular location">
    <subcellularLocation>
        <location evidence="4">Mitochondrion inner membrane</location>
        <topology evidence="4">Peripheral membrane protein</topology>
        <orientation evidence="4">Matrix side</orientation>
    </subcellularLocation>
</comment>
<dbReference type="RefSeq" id="XP_009037393.1">
    <property type="nucleotide sequence ID" value="XM_009039145.1"/>
</dbReference>
<keyword evidence="2 4" id="KW-0808">Transferase</keyword>
<dbReference type="PANTHER" id="PTHR43591">
    <property type="entry name" value="METHYLTRANSFERASE"/>
    <property type="match status" value="1"/>
</dbReference>
<dbReference type="InterPro" id="IPR029063">
    <property type="entry name" value="SAM-dependent_MTases_sf"/>
</dbReference>
<dbReference type="PROSITE" id="PS51608">
    <property type="entry name" value="SAM_MT_UBIE"/>
    <property type="match status" value="1"/>
</dbReference>
<evidence type="ECO:0000313" key="6">
    <source>
        <dbReference type="Proteomes" id="UP000002729"/>
    </source>
</evidence>
<dbReference type="Pfam" id="PF01209">
    <property type="entry name" value="Ubie_methyltran"/>
    <property type="match status" value="1"/>
</dbReference>
<keyword evidence="6" id="KW-1185">Reference proteome</keyword>
<evidence type="ECO:0000256" key="2">
    <source>
        <dbReference type="ARBA" id="ARBA00022679"/>
    </source>
</evidence>
<dbReference type="EC" id="2.1.1.201" evidence="4"/>
<evidence type="ECO:0000256" key="3">
    <source>
        <dbReference type="ARBA" id="ARBA00022691"/>
    </source>
</evidence>
<keyword evidence="4" id="KW-0831">Ubiquinone biosynthesis</keyword>
<dbReference type="FunCoup" id="F0YAB6">
    <property type="interactions" value="260"/>
</dbReference>
<sequence length="274" mass="29658">MRATAATRRLSGDTTHFGEKTVPKEAKEGLVRGVFSSVASNYDVMNDFMSGGLHRFWKDDFVGRLGLGAVARASGEAPRCLDVAGGTGDVAFRVAEELSAWLPPLAGGAPPPLVVSDPNSEMLAVGRQRAAERGIAEACMVFEEGNAQSLPYADDSFDFVTISFGLRNVTDIDAALVEMRRVLKPGGRFECLEFSRVQHSSLRAVYDLYSRVVIPELGHRVADDRASYEYLVESIRKHPAQLELLSRVAAAGFTSAAVRDMTFGVVAVHSGYKL</sequence>
<dbReference type="GO" id="GO:0008425">
    <property type="term" value="F:2-methoxy-6-polyprenyl-1,4-benzoquinol methyltransferase activity"/>
    <property type="evidence" value="ECO:0007669"/>
    <property type="project" value="UniProtKB-UniRule"/>
</dbReference>
<dbReference type="Proteomes" id="UP000002729">
    <property type="component" value="Unassembled WGS sequence"/>
</dbReference>
<dbReference type="GO" id="GO:0031314">
    <property type="term" value="C:extrinsic component of mitochondrial inner membrane"/>
    <property type="evidence" value="ECO:0007669"/>
    <property type="project" value="UniProtKB-UniRule"/>
</dbReference>
<dbReference type="Gene3D" id="3.40.50.150">
    <property type="entry name" value="Vaccinia Virus protein VP39"/>
    <property type="match status" value="1"/>
</dbReference>
<comment type="subunit">
    <text evidence="4">Component of a multi-subunit COQ enzyme complex.</text>
</comment>
<evidence type="ECO:0000256" key="4">
    <source>
        <dbReference type="HAMAP-Rule" id="MF_03191"/>
    </source>
</evidence>
<comment type="catalytic activity">
    <reaction evidence="4">
        <text>a 2-methoxy-6-(all-trans-polyprenyl)benzene-1,4-diol + S-adenosyl-L-methionine = a 5-methoxy-2-methyl-3-(all-trans-polyprenyl)benzene-1,4-diol + S-adenosyl-L-homocysteine + H(+)</text>
        <dbReference type="Rhea" id="RHEA:28286"/>
        <dbReference type="Rhea" id="RHEA-COMP:10858"/>
        <dbReference type="Rhea" id="RHEA-COMP:10859"/>
        <dbReference type="ChEBI" id="CHEBI:15378"/>
        <dbReference type="ChEBI" id="CHEBI:57856"/>
        <dbReference type="ChEBI" id="CHEBI:59789"/>
        <dbReference type="ChEBI" id="CHEBI:84166"/>
        <dbReference type="ChEBI" id="CHEBI:84167"/>
        <dbReference type="EC" id="2.1.1.201"/>
    </reaction>
</comment>
<protein>
    <recommendedName>
        <fullName evidence="4">2-methoxy-6-polyprenyl-1,4-benzoquinol methylase, mitochondrial</fullName>
        <ecNumber evidence="4">2.1.1.201</ecNumber>
    </recommendedName>
    <alternativeName>
        <fullName evidence="4">Ubiquinone biosynthesis methyltransferase COQ5</fullName>
    </alternativeName>
</protein>
<dbReference type="GeneID" id="20222715"/>
<keyword evidence="3 4" id="KW-0949">S-adenosyl-L-methionine</keyword>
<gene>
    <name evidence="5" type="ORF">AURANDRAFT_59050</name>
</gene>
<keyword evidence="4" id="KW-0496">Mitochondrion</keyword>
<dbReference type="UniPathway" id="UPA00232"/>
<dbReference type="PANTHER" id="PTHR43591:SF24">
    <property type="entry name" value="2-METHOXY-6-POLYPRENYL-1,4-BENZOQUINOL METHYLASE, MITOCHONDRIAL"/>
    <property type="match status" value="1"/>
</dbReference>
<dbReference type="InParanoid" id="F0YAB6"/>
<reference evidence="5 6" key="1">
    <citation type="journal article" date="2011" name="Proc. Natl. Acad. Sci. U.S.A.">
        <title>Niche of harmful alga Aureococcus anophagefferens revealed through ecogenomics.</title>
        <authorList>
            <person name="Gobler C.J."/>
            <person name="Berry D.L."/>
            <person name="Dyhrman S.T."/>
            <person name="Wilhelm S.W."/>
            <person name="Salamov A."/>
            <person name="Lobanov A.V."/>
            <person name="Zhang Y."/>
            <person name="Collier J.L."/>
            <person name="Wurch L.L."/>
            <person name="Kustka A.B."/>
            <person name="Dill B.D."/>
            <person name="Shah M."/>
            <person name="VerBerkmoes N.C."/>
            <person name="Kuo A."/>
            <person name="Terry A."/>
            <person name="Pangilinan J."/>
            <person name="Lindquist E.A."/>
            <person name="Lucas S."/>
            <person name="Paulsen I.T."/>
            <person name="Hattenrath-Lehmann T.K."/>
            <person name="Talmage S.C."/>
            <person name="Walker E.A."/>
            <person name="Koch F."/>
            <person name="Burson A.M."/>
            <person name="Marcoval M.A."/>
            <person name="Tang Y.Z."/>
            <person name="Lecleir G.R."/>
            <person name="Coyne K.J."/>
            <person name="Berg G.M."/>
            <person name="Bertrand E.M."/>
            <person name="Saito M.A."/>
            <person name="Gladyshev V.N."/>
            <person name="Grigoriev I.V."/>
        </authorList>
    </citation>
    <scope>NUCLEOTIDE SEQUENCE [LARGE SCALE GENOMIC DNA]</scope>
    <source>
        <strain evidence="6">CCMP 1984</strain>
    </source>
</reference>
<keyword evidence="1 4" id="KW-0489">Methyltransferase</keyword>
<dbReference type="SUPFAM" id="SSF53335">
    <property type="entry name" value="S-adenosyl-L-methionine-dependent methyltransferases"/>
    <property type="match status" value="1"/>
</dbReference>
<comment type="function">
    <text evidence="4">Methyltransferase required for the conversion of 2-polyprenyl-6-methoxy-1,4-benzoquinol (DDMQH2) to 2-polyprenyl-3-methyl-6-methoxy-1,4-benzoquinol (DMQH2).</text>
</comment>
<dbReference type="OMA" id="MNDVMSM"/>
<feature type="binding site" evidence="4">
    <location>
        <position position="87"/>
    </location>
    <ligand>
        <name>S-adenosyl-L-methionine</name>
        <dbReference type="ChEBI" id="CHEBI:59789"/>
    </ligand>
</feature>
<evidence type="ECO:0000256" key="1">
    <source>
        <dbReference type="ARBA" id="ARBA00022603"/>
    </source>
</evidence>
<dbReference type="PROSITE" id="PS01183">
    <property type="entry name" value="UBIE_1"/>
    <property type="match status" value="1"/>
</dbReference>
<keyword evidence="4" id="KW-0472">Membrane</keyword>
<evidence type="ECO:0000313" key="5">
    <source>
        <dbReference type="EMBL" id="EGB08031.1"/>
    </source>
</evidence>
<dbReference type="PROSITE" id="PS01184">
    <property type="entry name" value="UBIE_2"/>
    <property type="match status" value="1"/>
</dbReference>
<feature type="binding site" evidence="4">
    <location>
        <position position="163"/>
    </location>
    <ligand>
        <name>S-adenosyl-L-methionine</name>
        <dbReference type="ChEBI" id="CHEBI:59789"/>
    </ligand>
</feature>
<dbReference type="CDD" id="cd02440">
    <property type="entry name" value="AdoMet_MTases"/>
    <property type="match status" value="1"/>
</dbReference>
<dbReference type="InterPro" id="IPR004033">
    <property type="entry name" value="UbiE/COQ5_MeTrFase"/>
</dbReference>
<name>F0YAB6_AURAN</name>
<organism evidence="6">
    <name type="scientific">Aureococcus anophagefferens</name>
    <name type="common">Harmful bloom alga</name>
    <dbReference type="NCBI Taxonomy" id="44056"/>
    <lineage>
        <taxon>Eukaryota</taxon>
        <taxon>Sar</taxon>
        <taxon>Stramenopiles</taxon>
        <taxon>Ochrophyta</taxon>
        <taxon>Pelagophyceae</taxon>
        <taxon>Pelagomonadales</taxon>
        <taxon>Pelagomonadaceae</taxon>
        <taxon>Aureococcus</taxon>
    </lineage>
</organism>
<dbReference type="InterPro" id="IPR023576">
    <property type="entry name" value="UbiE/COQ5_MeTrFase_CS"/>
</dbReference>
<proteinExistence type="inferred from homology"/>
<dbReference type="GO" id="GO:0032259">
    <property type="term" value="P:methylation"/>
    <property type="evidence" value="ECO:0007669"/>
    <property type="project" value="UniProtKB-KW"/>
</dbReference>
<dbReference type="HAMAP" id="MF_01813">
    <property type="entry name" value="MenG_UbiE_methyltr"/>
    <property type="match status" value="1"/>
</dbReference>
<dbReference type="NCBIfam" id="TIGR01934">
    <property type="entry name" value="MenG_MenH_UbiE"/>
    <property type="match status" value="1"/>
</dbReference>